<dbReference type="Gene3D" id="2.40.160.20">
    <property type="match status" value="1"/>
</dbReference>
<protein>
    <submittedName>
        <fullName evidence="7">Ail/Lom family outer membrane beta-barrel protein</fullName>
    </submittedName>
</protein>
<evidence type="ECO:0000256" key="4">
    <source>
        <dbReference type="ARBA" id="ARBA00022729"/>
    </source>
</evidence>
<dbReference type="GO" id="GO:0016020">
    <property type="term" value="C:membrane"/>
    <property type="evidence" value="ECO:0007669"/>
    <property type="project" value="UniProtKB-SubCell"/>
</dbReference>
<dbReference type="AlphaFoldDB" id="A0A756I9G3"/>
<evidence type="ECO:0000313" key="7">
    <source>
        <dbReference type="EMBL" id="HAG0017695.1"/>
    </source>
</evidence>
<accession>A0A756I9G3</accession>
<evidence type="ECO:0000256" key="6">
    <source>
        <dbReference type="SAM" id="SignalP"/>
    </source>
</evidence>
<dbReference type="SUPFAM" id="SSF56925">
    <property type="entry name" value="OMPA-like"/>
    <property type="match status" value="1"/>
</dbReference>
<keyword evidence="2" id="KW-1134">Transmembrane beta strand</keyword>
<evidence type="ECO:0000256" key="5">
    <source>
        <dbReference type="ARBA" id="ARBA00023136"/>
    </source>
</evidence>
<dbReference type="PANTHER" id="PTHR35892:SF2">
    <property type="entry name" value="OUTER MEMBRANE PROTEIN PAGN"/>
    <property type="match status" value="1"/>
</dbReference>
<proteinExistence type="predicted"/>
<gene>
    <name evidence="7" type="ORF">G8O67_005087</name>
</gene>
<feature type="chain" id="PRO_5028481383" evidence="6">
    <location>
        <begin position="25"/>
        <end position="251"/>
    </location>
</feature>
<comment type="subcellular location">
    <subcellularLocation>
        <location evidence="1">Membrane</location>
        <topology evidence="1">Multi-pass membrane protein</topology>
    </subcellularLocation>
</comment>
<keyword evidence="5" id="KW-0472">Membrane</keyword>
<evidence type="ECO:0000256" key="2">
    <source>
        <dbReference type="ARBA" id="ARBA00022452"/>
    </source>
</evidence>
<reference evidence="7" key="2">
    <citation type="submission" date="2020-02" db="EMBL/GenBank/DDBJ databases">
        <authorList>
            <consortium name="NCBI Pathogen Detection Project"/>
        </authorList>
    </citation>
    <scope>NUCLEOTIDE SEQUENCE</scope>
    <source>
        <strain evidence="7">MA.CK_00/00002125</strain>
    </source>
</reference>
<dbReference type="PROSITE" id="PS00695">
    <property type="entry name" value="ENT_VIR_OMP_2"/>
    <property type="match status" value="1"/>
</dbReference>
<dbReference type="EMBL" id="DAAWYJ010000037">
    <property type="protein sequence ID" value="HAG0017695.1"/>
    <property type="molecule type" value="Genomic_DNA"/>
</dbReference>
<comment type="caution">
    <text evidence="7">The sequence shown here is derived from an EMBL/GenBank/DDBJ whole genome shotgun (WGS) entry which is preliminary data.</text>
</comment>
<name>A0A756I9G3_SALER</name>
<dbReference type="InterPro" id="IPR000758">
    <property type="entry name" value="Enterovir_OMP"/>
</dbReference>
<keyword evidence="3" id="KW-0812">Transmembrane</keyword>
<dbReference type="Pfam" id="PF06316">
    <property type="entry name" value="Ail_Lom"/>
    <property type="match status" value="1"/>
</dbReference>
<sequence length="251" mass="26717">MIKKITVAATLVASAAGFVGSVNAAAGDVTVTFGYAQSSATGLKKDINYYGGAVREGEGVANEIRGIAASEGFTIPAESIVSKADKYSDPRGVSAKVRYEFTDQWGVIGALTYLNSSASGRLYSKNAAGDVAETVSGHGEINSKYYSLQAGPTYRVNDYVSGYVMAGLASAKVERYFDYEYQQPGKQKNGKPYPRKSGILFRNDESKTQLTYSAGLQFNVYSGLVLDVAYEGSGSGNWKTSGFNVGVGYKF</sequence>
<organism evidence="7">
    <name type="scientific">Salmonella enterica</name>
    <name type="common">Salmonella choleraesuis</name>
    <dbReference type="NCBI Taxonomy" id="28901"/>
    <lineage>
        <taxon>Bacteria</taxon>
        <taxon>Pseudomonadati</taxon>
        <taxon>Pseudomonadota</taxon>
        <taxon>Gammaproteobacteria</taxon>
        <taxon>Enterobacterales</taxon>
        <taxon>Enterobacteriaceae</taxon>
        <taxon>Salmonella</taxon>
    </lineage>
</organism>
<feature type="signal peptide" evidence="6">
    <location>
        <begin position="1"/>
        <end position="24"/>
    </location>
</feature>
<keyword evidence="4 6" id="KW-0732">Signal</keyword>
<reference evidence="7" key="1">
    <citation type="journal article" date="2018" name="Genome Biol.">
        <title>SKESA: strategic k-mer extension for scrupulous assemblies.</title>
        <authorList>
            <person name="Souvorov A."/>
            <person name="Agarwala R."/>
            <person name="Lipman D.J."/>
        </authorList>
    </citation>
    <scope>NUCLEOTIDE SEQUENCE</scope>
    <source>
        <strain evidence="7">MA.CK_00/00002125</strain>
    </source>
</reference>
<dbReference type="PANTHER" id="PTHR35892">
    <property type="entry name" value="OUTER MEMBRANE PROTEIN PAGN-RELATED"/>
    <property type="match status" value="1"/>
</dbReference>
<dbReference type="GO" id="GO:0044384">
    <property type="term" value="C:host outer membrane"/>
    <property type="evidence" value="ECO:0007669"/>
    <property type="project" value="InterPro"/>
</dbReference>
<evidence type="ECO:0000256" key="1">
    <source>
        <dbReference type="ARBA" id="ARBA00004141"/>
    </source>
</evidence>
<dbReference type="InterPro" id="IPR051723">
    <property type="entry name" value="Bact_OM_Invasion-Related"/>
</dbReference>
<dbReference type="InterPro" id="IPR011250">
    <property type="entry name" value="OMP/PagP_B-barrel"/>
</dbReference>
<evidence type="ECO:0000256" key="3">
    <source>
        <dbReference type="ARBA" id="ARBA00022692"/>
    </source>
</evidence>